<name>A0AAV4ECQ3_9GAST</name>
<gene>
    <name evidence="1" type="ORF">ElyMa_003487700</name>
</gene>
<protein>
    <submittedName>
        <fullName evidence="1">Uncharacterized protein</fullName>
    </submittedName>
</protein>
<reference evidence="1 2" key="1">
    <citation type="journal article" date="2021" name="Elife">
        <title>Chloroplast acquisition without the gene transfer in kleptoplastic sea slugs, Plakobranchus ocellatus.</title>
        <authorList>
            <person name="Maeda T."/>
            <person name="Takahashi S."/>
            <person name="Yoshida T."/>
            <person name="Shimamura S."/>
            <person name="Takaki Y."/>
            <person name="Nagai Y."/>
            <person name="Toyoda A."/>
            <person name="Suzuki Y."/>
            <person name="Arimoto A."/>
            <person name="Ishii H."/>
            <person name="Satoh N."/>
            <person name="Nishiyama T."/>
            <person name="Hasebe M."/>
            <person name="Maruyama T."/>
            <person name="Minagawa J."/>
            <person name="Obokata J."/>
            <person name="Shigenobu S."/>
        </authorList>
    </citation>
    <scope>NUCLEOTIDE SEQUENCE [LARGE SCALE GENOMIC DNA]</scope>
</reference>
<evidence type="ECO:0000313" key="2">
    <source>
        <dbReference type="Proteomes" id="UP000762676"/>
    </source>
</evidence>
<sequence>MAGLDLAVRAATGDRLAHCKFWLLHTRVGAFNSGCRSLITVNKIETLRADDDNASIEFKHVIYQLGKCLLKSPHLSRQCDMRYHQLNDNSFISWTAPCSHMTSSSGMTGCRSTDIYNEDPHLQLDSQVFSRTAAPRAHS</sequence>
<dbReference type="Proteomes" id="UP000762676">
    <property type="component" value="Unassembled WGS sequence"/>
</dbReference>
<accession>A0AAV4ECQ3</accession>
<dbReference type="EMBL" id="BMAT01007172">
    <property type="protein sequence ID" value="GFR58777.1"/>
    <property type="molecule type" value="Genomic_DNA"/>
</dbReference>
<evidence type="ECO:0000313" key="1">
    <source>
        <dbReference type="EMBL" id="GFR58777.1"/>
    </source>
</evidence>
<dbReference type="AlphaFoldDB" id="A0AAV4ECQ3"/>
<organism evidence="1 2">
    <name type="scientific">Elysia marginata</name>
    <dbReference type="NCBI Taxonomy" id="1093978"/>
    <lineage>
        <taxon>Eukaryota</taxon>
        <taxon>Metazoa</taxon>
        <taxon>Spiralia</taxon>
        <taxon>Lophotrochozoa</taxon>
        <taxon>Mollusca</taxon>
        <taxon>Gastropoda</taxon>
        <taxon>Heterobranchia</taxon>
        <taxon>Euthyneura</taxon>
        <taxon>Panpulmonata</taxon>
        <taxon>Sacoglossa</taxon>
        <taxon>Placobranchoidea</taxon>
        <taxon>Plakobranchidae</taxon>
        <taxon>Elysia</taxon>
    </lineage>
</organism>
<comment type="caution">
    <text evidence="1">The sequence shown here is derived from an EMBL/GenBank/DDBJ whole genome shotgun (WGS) entry which is preliminary data.</text>
</comment>
<keyword evidence="2" id="KW-1185">Reference proteome</keyword>
<proteinExistence type="predicted"/>